<dbReference type="Gene3D" id="3.90.25.10">
    <property type="entry name" value="UDP-galactose 4-epimerase, domain 1"/>
    <property type="match status" value="1"/>
</dbReference>
<evidence type="ECO:0000313" key="5">
    <source>
        <dbReference type="Proteomes" id="UP000064007"/>
    </source>
</evidence>
<dbReference type="AlphaFoldDB" id="A0A0D6EWB5"/>
<comment type="similarity">
    <text evidence="2">Belongs to the NAD(P)-dependent epimerase/dehydratase family.</text>
</comment>
<comment type="pathway">
    <text evidence="1">Bacterial outer membrane biogenesis; LPS O-antigen biosynthesis.</text>
</comment>
<evidence type="ECO:0000256" key="2">
    <source>
        <dbReference type="ARBA" id="ARBA00007637"/>
    </source>
</evidence>
<dbReference type="InterPro" id="IPR036291">
    <property type="entry name" value="NAD(P)-bd_dom_sf"/>
</dbReference>
<dbReference type="STRING" id="1581557.BN1208_0906"/>
<gene>
    <name evidence="4" type="ORF">BN1208_0906</name>
</gene>
<dbReference type="KEGG" id="mbat:BN1208_0906"/>
<dbReference type="Proteomes" id="UP000064007">
    <property type="component" value="Chromosome 1"/>
</dbReference>
<dbReference type="OrthoDB" id="9803010at2"/>
<dbReference type="PANTHER" id="PTHR43000">
    <property type="entry name" value="DTDP-D-GLUCOSE 4,6-DEHYDRATASE-RELATED"/>
    <property type="match status" value="1"/>
</dbReference>
<dbReference type="SUPFAM" id="SSF51735">
    <property type="entry name" value="NAD(P)-binding Rossmann-fold domains"/>
    <property type="match status" value="1"/>
</dbReference>
<evidence type="ECO:0000313" key="4">
    <source>
        <dbReference type="EMBL" id="CEZ19791.1"/>
    </source>
</evidence>
<protein>
    <submittedName>
        <fullName evidence="4">NAD dependent epimerase/dehydratase family protein</fullName>
    </submittedName>
</protein>
<evidence type="ECO:0000256" key="1">
    <source>
        <dbReference type="ARBA" id="ARBA00005125"/>
    </source>
</evidence>
<reference evidence="5" key="1">
    <citation type="submission" date="2014-12" db="EMBL/GenBank/DDBJ databases">
        <authorList>
            <person name="Salcher M.M."/>
        </authorList>
    </citation>
    <scope>NUCLEOTIDE SEQUENCE [LARGE SCALE GENOMIC DNA]</scope>
    <source>
        <strain evidence="5">MMS-10A-171</strain>
    </source>
</reference>
<organism evidence="4 5">
    <name type="scientific">Candidatus Methylopumilus planktonicus</name>
    <dbReference type="NCBI Taxonomy" id="1581557"/>
    <lineage>
        <taxon>Bacteria</taxon>
        <taxon>Pseudomonadati</taxon>
        <taxon>Pseudomonadota</taxon>
        <taxon>Betaproteobacteria</taxon>
        <taxon>Nitrosomonadales</taxon>
        <taxon>Methylophilaceae</taxon>
        <taxon>Candidatus Methylopumilus</taxon>
    </lineage>
</organism>
<accession>A0A0D6EWB5</accession>
<dbReference type="EMBL" id="LN827929">
    <property type="protein sequence ID" value="CEZ19791.1"/>
    <property type="molecule type" value="Genomic_DNA"/>
</dbReference>
<dbReference type="RefSeq" id="WP_046488290.1">
    <property type="nucleotide sequence ID" value="NZ_LN827929.1"/>
</dbReference>
<feature type="domain" description="NAD-dependent epimerase/dehydratase" evidence="3">
    <location>
        <begin position="4"/>
        <end position="239"/>
    </location>
</feature>
<proteinExistence type="inferred from homology"/>
<name>A0A0D6EWB5_9PROT</name>
<dbReference type="Pfam" id="PF01370">
    <property type="entry name" value="Epimerase"/>
    <property type="match status" value="1"/>
</dbReference>
<sequence>MKYLVIGGAGFIGSYIVDHLLSNTKTSEVAVYDNFSSGKLWHLKDHQNDKRLHIFENDIYDDEIFKACKDKDVVFLLAANPDISKAVEEPDIDFKQGTVLTQIVLEGMRKAGAKNLIYSSGSGVYGDIGDKVVYEDYGPMEPISTYGASKLACEALISSYCHMFDFRACVFRFGNVIGGRQTHGVAYDFIKRLKNNSSELSILGDGSQSKPYIHVSDVIKALDIAFYKQSKIFDVYNVAPDSYITVTEIANIVIQQMGGNYQKCNFNYSGGKRGWKGDVPVVRMNSDKIKSLGWLPSYTSKEAINFSVSELIKNAEFLFA</sequence>
<dbReference type="Gene3D" id="3.40.50.720">
    <property type="entry name" value="NAD(P)-binding Rossmann-like Domain"/>
    <property type="match status" value="1"/>
</dbReference>
<evidence type="ECO:0000259" key="3">
    <source>
        <dbReference type="Pfam" id="PF01370"/>
    </source>
</evidence>
<dbReference type="InterPro" id="IPR001509">
    <property type="entry name" value="Epimerase_deHydtase"/>
</dbReference>
<dbReference type="HOGENOM" id="CLU_007383_1_7_4"/>
<keyword evidence="5" id="KW-1185">Reference proteome</keyword>